<dbReference type="InterPro" id="IPR007345">
    <property type="entry name" value="Polysacch_pyruvyl_Trfase"/>
</dbReference>
<dbReference type="PROSITE" id="PS51379">
    <property type="entry name" value="4FE4S_FER_2"/>
    <property type="match status" value="2"/>
</dbReference>
<organism evidence="5 6">
    <name type="scientific">[Clostridium] polysaccharolyticum</name>
    <dbReference type="NCBI Taxonomy" id="29364"/>
    <lineage>
        <taxon>Bacteria</taxon>
        <taxon>Bacillati</taxon>
        <taxon>Bacillota</taxon>
        <taxon>Clostridia</taxon>
        <taxon>Lachnospirales</taxon>
        <taxon>Lachnospiraceae</taxon>
    </lineage>
</organism>
<dbReference type="AlphaFoldDB" id="A0A1H9ZES9"/>
<evidence type="ECO:0000259" key="4">
    <source>
        <dbReference type="PROSITE" id="PS51379"/>
    </source>
</evidence>
<dbReference type="Proteomes" id="UP000199800">
    <property type="component" value="Unassembled WGS sequence"/>
</dbReference>
<gene>
    <name evidence="5" type="ORF">SAMN04487772_103174</name>
</gene>
<protein>
    <submittedName>
        <fullName evidence="5">Coenzyme F420-reducing hydrogenase, beta subunit</fullName>
    </submittedName>
</protein>
<feature type="domain" description="4Fe-4S ferredoxin-type" evidence="4">
    <location>
        <begin position="422"/>
        <end position="451"/>
    </location>
</feature>
<dbReference type="PANTHER" id="PTHR43193">
    <property type="match status" value="1"/>
</dbReference>
<evidence type="ECO:0000256" key="3">
    <source>
        <dbReference type="ARBA" id="ARBA00023014"/>
    </source>
</evidence>
<dbReference type="InterPro" id="IPR017896">
    <property type="entry name" value="4Fe4S_Fe-S-bd"/>
</dbReference>
<dbReference type="OrthoDB" id="430408at2"/>
<dbReference type="InterPro" id="IPR017900">
    <property type="entry name" value="4Fe4S_Fe_S_CS"/>
</dbReference>
<keyword evidence="6" id="KW-1185">Reference proteome</keyword>
<dbReference type="GO" id="GO:0046872">
    <property type="term" value="F:metal ion binding"/>
    <property type="evidence" value="ECO:0007669"/>
    <property type="project" value="UniProtKB-KW"/>
</dbReference>
<dbReference type="PANTHER" id="PTHR43193:SF2">
    <property type="entry name" value="POLYFERREDOXIN PROTEIN FWDF"/>
    <property type="match status" value="1"/>
</dbReference>
<name>A0A1H9ZES9_9FIRM</name>
<dbReference type="GO" id="GO:0051536">
    <property type="term" value="F:iron-sulfur cluster binding"/>
    <property type="evidence" value="ECO:0007669"/>
    <property type="project" value="UniProtKB-KW"/>
</dbReference>
<evidence type="ECO:0000313" key="5">
    <source>
        <dbReference type="EMBL" id="SES80150.1"/>
    </source>
</evidence>
<dbReference type="Pfam" id="PF12838">
    <property type="entry name" value="Fer4_7"/>
    <property type="match status" value="1"/>
</dbReference>
<sequence length="762" mass="87688">MKIGIVTFNSAHNYGAVLQAWALQEYLKSEGHEPSVINYRIFDIDKLYRLYKPRNPYKKAVFNKAVHKAQDLKAYTRDKDKFKRHHAFEHFINHTLNTTQPPVYNFAQLSKAEFDFDAMIAGSDQIWNGVFTKMNPGYFLNFGKPEVKRISYAASIGKDEISDVEALQFQKYIHNFDYVSVREQKAKEQVLRFIDDEVEVVCDPTLLLPRSKYDELKKDPKIKQEYIYVHNVHLVKVDERLNAMAEELSKRTGLPIVHNRPDYSFENECGKFLDGGPEEFLGWIANARYVVANSFHATVFSMIYHREFITIPHFQNPDRMRFFLGELGIGSHLLGTPEELPEDLRELAIDYDKVEERRNHMAGSSKAFLKKALAGPRRTGEQAERKTYFDFPDPFTCYGCRACEIVCPANAITMEADKEGFIYPEIHSDKCKECGDCQKVCIYKHPSLFNDQEKEERRIFAAYNKDVATKITSSAGGVFSALANKVIEENGKVSGVRLKDDNQGEYAVAGNRKEAAAFRDAKYVTPESAGIKQEVKELLEKGQMVLYSGNPCEIAGLKAYLGKEYENLYTVDMLCTGFASPEVYTQYMNQLEEQYHSKIESIEFDNKFRGKTKGYLIVKFESGEIFLQETRKNDYMNAYKNNNIQRPSCYSCEFMEGTKSVSDITLGRYKNAAVNCPEMNDEFGTSYVQVNTRKGMELWNKANGDLIFEETDKDSFPDFSVKHPIKLTMQRSQLMNQIGEADIMKILAAFNSTKKKRRRRKR</sequence>
<dbReference type="EMBL" id="FOHN01000003">
    <property type="protein sequence ID" value="SES80150.1"/>
    <property type="molecule type" value="Genomic_DNA"/>
</dbReference>
<keyword evidence="2" id="KW-0408">Iron</keyword>
<evidence type="ECO:0000256" key="1">
    <source>
        <dbReference type="ARBA" id="ARBA00022723"/>
    </source>
</evidence>
<dbReference type="Gene3D" id="3.30.70.20">
    <property type="match status" value="1"/>
</dbReference>
<dbReference type="InterPro" id="IPR007525">
    <property type="entry name" value="FrhB_FdhB_C"/>
</dbReference>
<dbReference type="STRING" id="29364.SAMN04487772_103174"/>
<reference evidence="5 6" key="1">
    <citation type="submission" date="2016-10" db="EMBL/GenBank/DDBJ databases">
        <authorList>
            <person name="de Groot N.N."/>
        </authorList>
    </citation>
    <scope>NUCLEOTIDE SEQUENCE [LARGE SCALE GENOMIC DNA]</scope>
    <source>
        <strain evidence="5 6">DSM 1801</strain>
    </source>
</reference>
<proteinExistence type="predicted"/>
<evidence type="ECO:0000256" key="2">
    <source>
        <dbReference type="ARBA" id="ARBA00023004"/>
    </source>
</evidence>
<dbReference type="SUPFAM" id="SSF54862">
    <property type="entry name" value="4Fe-4S ferredoxins"/>
    <property type="match status" value="1"/>
</dbReference>
<dbReference type="RefSeq" id="WP_092476401.1">
    <property type="nucleotide sequence ID" value="NZ_FOHN01000003.1"/>
</dbReference>
<dbReference type="InterPro" id="IPR052977">
    <property type="entry name" value="Polyferredoxin-like_ET"/>
</dbReference>
<dbReference type="PROSITE" id="PS00198">
    <property type="entry name" value="4FE4S_FER_1"/>
    <property type="match status" value="1"/>
</dbReference>
<keyword evidence="1" id="KW-0479">Metal-binding</keyword>
<feature type="domain" description="4Fe-4S ferredoxin-type" evidence="4">
    <location>
        <begin position="385"/>
        <end position="417"/>
    </location>
</feature>
<evidence type="ECO:0000313" key="6">
    <source>
        <dbReference type="Proteomes" id="UP000199800"/>
    </source>
</evidence>
<dbReference type="Pfam" id="PF04230">
    <property type="entry name" value="PS_pyruv_trans"/>
    <property type="match status" value="1"/>
</dbReference>
<accession>A0A1H9ZES9</accession>
<keyword evidence="3" id="KW-0411">Iron-sulfur</keyword>
<dbReference type="Pfam" id="PF04432">
    <property type="entry name" value="FrhB_FdhB_C"/>
    <property type="match status" value="1"/>
</dbReference>